<proteinExistence type="predicted"/>
<dbReference type="PANTHER" id="PTHR43767">
    <property type="entry name" value="LONG-CHAIN-FATTY-ACID--COA LIGASE"/>
    <property type="match status" value="1"/>
</dbReference>
<evidence type="ECO:0000313" key="3">
    <source>
        <dbReference type="EMBL" id="GAA1384531.1"/>
    </source>
</evidence>
<evidence type="ECO:0000259" key="2">
    <source>
        <dbReference type="Pfam" id="PF00501"/>
    </source>
</evidence>
<dbReference type="InterPro" id="IPR042099">
    <property type="entry name" value="ANL_N_sf"/>
</dbReference>
<dbReference type="InterPro" id="IPR050237">
    <property type="entry name" value="ATP-dep_AMP-bd_enzyme"/>
</dbReference>
<comment type="caution">
    <text evidence="3">The sequence shown here is derived from an EMBL/GenBank/DDBJ whole genome shotgun (WGS) entry which is preliminary data.</text>
</comment>
<reference evidence="3 4" key="1">
    <citation type="journal article" date="2019" name="Int. J. Syst. Evol. Microbiol.">
        <title>The Global Catalogue of Microorganisms (GCM) 10K type strain sequencing project: providing services to taxonomists for standard genome sequencing and annotation.</title>
        <authorList>
            <consortium name="The Broad Institute Genomics Platform"/>
            <consortium name="The Broad Institute Genome Sequencing Center for Infectious Disease"/>
            <person name="Wu L."/>
            <person name="Ma J."/>
        </authorList>
    </citation>
    <scope>NUCLEOTIDE SEQUENCE [LARGE SCALE GENOMIC DNA]</scope>
    <source>
        <strain evidence="3 4">JCM 11896</strain>
    </source>
</reference>
<sequence>MTGIGPLLLDALDRHPERVALRQGGTGLTYAATARAVHDLADRLAAAGLGPGDTLVQLRGNDPAQWITAAACYVAGVRACSVAPGSLPPAELARRLELIGPSVVVTAPEPVAGAGCGAVRRWVVDGSGVPARPARPARPADRAGHARPDPVGVPAGGAGAPAGGSGVPAGGSADLAAAGPVGAPAAGADRIAARLAFTSGTGGTVKGVDLSGAALGAVATMCAEQLPWPQRPVVVCPEAVSGGFGNMVLPVLLHGGTFVLPARSGVDGLVQTLAAEPGAVLALMPPLLRSLLADPRTGGLPVPRLVLYSGDDLTAADTAALRAWGDPDLCGVFGQVEVPKTIALALPAAHRTGTAPGLGTPFAGTRTRLVDLAGRDVTGDGPGELWVSGPTVLTGYAFGAPDPFDGGWVRTGDVCRRDDDGRLQHTGRVEDVLTDGPAPLCPPAVEAALRTATGVPAAVLRGRDGGTVVVAAGRIEPRTAAAVLDGFGLVADRVVGRDGGLPRTPMGRFDRRALEREHR</sequence>
<dbReference type="Gene3D" id="3.40.50.12780">
    <property type="entry name" value="N-terminal domain of ligase-like"/>
    <property type="match status" value="1"/>
</dbReference>
<dbReference type="InterPro" id="IPR000873">
    <property type="entry name" value="AMP-dep_synth/lig_dom"/>
</dbReference>
<protein>
    <recommendedName>
        <fullName evidence="2">AMP-dependent synthetase/ligase domain-containing protein</fullName>
    </recommendedName>
</protein>
<dbReference type="SUPFAM" id="SSF56801">
    <property type="entry name" value="Acetyl-CoA synthetase-like"/>
    <property type="match status" value="1"/>
</dbReference>
<feature type="compositionally biased region" description="Basic and acidic residues" evidence="1">
    <location>
        <begin position="138"/>
        <end position="148"/>
    </location>
</feature>
<dbReference type="EMBL" id="BAAAJK010000006">
    <property type="protein sequence ID" value="GAA1384531.1"/>
    <property type="molecule type" value="Genomic_DNA"/>
</dbReference>
<gene>
    <name evidence="3" type="ORF">GCM10009613_15480</name>
</gene>
<evidence type="ECO:0000256" key="1">
    <source>
        <dbReference type="SAM" id="MobiDB-lite"/>
    </source>
</evidence>
<feature type="domain" description="AMP-dependent synthetase/ligase" evidence="2">
    <location>
        <begin position="11"/>
        <end position="396"/>
    </location>
</feature>
<feature type="region of interest" description="Disordered" evidence="1">
    <location>
        <begin position="127"/>
        <end position="167"/>
    </location>
</feature>
<name>A0ABN1XNA7_9PSEU</name>
<dbReference type="RefSeq" id="WP_344019876.1">
    <property type="nucleotide sequence ID" value="NZ_BAAAJK010000006.1"/>
</dbReference>
<keyword evidence="4" id="KW-1185">Reference proteome</keyword>
<dbReference type="PANTHER" id="PTHR43767:SF1">
    <property type="entry name" value="NONRIBOSOMAL PEPTIDE SYNTHASE PES1 (EUROFUNG)-RELATED"/>
    <property type="match status" value="1"/>
</dbReference>
<feature type="compositionally biased region" description="Gly residues" evidence="1">
    <location>
        <begin position="154"/>
        <end position="167"/>
    </location>
</feature>
<dbReference type="Pfam" id="PF00501">
    <property type="entry name" value="AMP-binding"/>
    <property type="match status" value="1"/>
</dbReference>
<dbReference type="Proteomes" id="UP001501414">
    <property type="component" value="Unassembled WGS sequence"/>
</dbReference>
<evidence type="ECO:0000313" key="4">
    <source>
        <dbReference type="Proteomes" id="UP001501414"/>
    </source>
</evidence>
<accession>A0ABN1XNA7</accession>
<organism evidence="3 4">
    <name type="scientific">Pseudonocardia kongjuensis</name>
    <dbReference type="NCBI Taxonomy" id="102227"/>
    <lineage>
        <taxon>Bacteria</taxon>
        <taxon>Bacillati</taxon>
        <taxon>Actinomycetota</taxon>
        <taxon>Actinomycetes</taxon>
        <taxon>Pseudonocardiales</taxon>
        <taxon>Pseudonocardiaceae</taxon>
        <taxon>Pseudonocardia</taxon>
    </lineage>
</organism>